<evidence type="ECO:0000256" key="14">
    <source>
        <dbReference type="ARBA" id="ARBA00023303"/>
    </source>
</evidence>
<evidence type="ECO:0000256" key="7">
    <source>
        <dbReference type="ARBA" id="ARBA00022692"/>
    </source>
</evidence>
<dbReference type="PANTHER" id="PTHR45628:SF7">
    <property type="entry name" value="VOLTAGE-DEPENDENT CALCIUM CHANNEL TYPE A SUBUNIT ALPHA-1"/>
    <property type="match status" value="1"/>
</dbReference>
<feature type="transmembrane region" description="Helical" evidence="18">
    <location>
        <begin position="906"/>
        <end position="924"/>
    </location>
</feature>
<feature type="compositionally biased region" description="Low complexity" evidence="17">
    <location>
        <begin position="136"/>
        <end position="157"/>
    </location>
</feature>
<keyword evidence="8" id="KW-0106">Calcium</keyword>
<evidence type="ECO:0000256" key="18">
    <source>
        <dbReference type="SAM" id="Phobius"/>
    </source>
</evidence>
<evidence type="ECO:0000256" key="6">
    <source>
        <dbReference type="ARBA" id="ARBA00022673"/>
    </source>
</evidence>
<feature type="domain" description="EF-hand" evidence="19">
    <location>
        <begin position="1909"/>
        <end position="1944"/>
    </location>
</feature>
<keyword evidence="5" id="KW-0109">Calcium transport</keyword>
<dbReference type="PROSITE" id="PS50222">
    <property type="entry name" value="EF_HAND_2"/>
    <property type="match status" value="1"/>
</dbReference>
<feature type="transmembrane region" description="Helical" evidence="18">
    <location>
        <begin position="545"/>
        <end position="568"/>
    </location>
</feature>
<dbReference type="InterPro" id="IPR027359">
    <property type="entry name" value="Volt_channel_dom_sf"/>
</dbReference>
<comment type="caution">
    <text evidence="20">The sequence shown here is derived from an EMBL/GenBank/DDBJ whole genome shotgun (WGS) entry which is preliminary data.</text>
</comment>
<evidence type="ECO:0000256" key="5">
    <source>
        <dbReference type="ARBA" id="ARBA00022568"/>
    </source>
</evidence>
<sequence length="2183" mass="250489">MSSFLDRWLYSRRNSYYNESTRNANTGAQYTKTTTLSTSPHGGPTTYVSLSAQQQNAGKTTPNLRNVPWSYYNKEELERTRRGSASSAKSSDSELFTYVKMSVPPRIILSASTIDNNKQNGQAPDDNAAQNVFRSSQNLGSSSRSNPSSRSNSLSGSIESRKRSTSFGEDAIINNRLSIFTNTSLNLFNNAIDDNESMDSQSIQDLNGSLFINSDDDNDNVDPLDILESALNGAWMPSANETEKMEKPSEFHLNKPNHHFNIRNENDLEYNHFDTSASDIPLKYGEMPVIQIDEYLEASPQIQNISNFQQSAYQGLTLDVPSNNTLHNNSVNSSTTASRSSSFSVRSKGLQLFSKVSNIINADSPLDFSKESDEQKTSIIETPSIYNVDDDQGDGRSLTSSNANPFRDNLYPTDTYESDDQVDESIFNFYLDEIDDRHQQQHQNDDIVSVLTPRLSISNSASNPVMIDNQPIEPKESSNSLFGNTLRVFSPESKVRIDAAKIVCHHITSTMLTIFLILQVIVLSIEQWKVDNGYFAHGGYTTTDYIVLFFYICYTIEMILKIIAFGLYDDSQMMKALKLQRYENKLHLYYKRIYKILKSYKLFEQIRNQFYKKEAGFEQNEQQLNLPPFSSMSKGEVRYAYLRTGWNRIDFVSIISFWITFVVSKDVNAMRKIQVFRSLMCLRLLRLLNITRGSRIILRGLRDAAVQSKDVVLFLLFFWVVFAIIGIVSFRTSFRRQCLWINPDDPNDIFLNDSQFCGSYLDPQTLKILPYLDNHNESSGTTKGYACPVNSVCRVGENPYGGRVSFDNIFTSMQSVFVIISANTFTDLMYDTMDSDSMAASLYFIIGIFVLVVWLVNLLIAVVINSYRTEDETRNETTCWFEERRQYYLSIAGNSKHIQNLKKFEIIPVLVILVGFIYSCNKSLHSKHLSKNYNTVEFVVSIILLLEIVLRFLVYIYSGCWRGFFFSKINLLDVTLSILAFVFSLPPFFESVSPTVYGWLTIFSIMRLYRVGLFVKPLRDAWKLAFKKAKLFTELILFAAMFLYFSAIIITRLFENVIPADDSNDTLWIMNNLPNTIVTLFIITSTENWTSSLYAAQENAISSFNSFCYSFFLIIWFMMSNTVLLSIFIAMITSGLKLPESEKKINQIRQFIKVCISRVQSHPDEGIFDIVKANKRHRAVLDEANEFINRMNEILVVSGHDPINIDDYKGTDSNSFQRKMQSIKKKLIEVTYYQDFMHLMQERKITLNRILDKMNPFKGKQKDTIKHHKPNIVKHGELKCTELSPKKSKVDRSLLIFTNENTIRRFCQKLISPIGPPRTEGKSPNANFVFAFNVFLFASSVVVVVFACYETPLYRMKVLEAESSWMLYPEIVFLLIFTVEFLIKVIADGLLFGPRAYTKSAWNLIDFVVLVSFWETVRSVVRQNYGSATAFGAVKALRAFRLLTIVRESKEVFQITVLSGSFKILSAALVSLSLLIPFALWGLNIFSHDLSQCSDGVSNVFNCSMEYTNEVFKWEIYSPNYVTTPPLNFDSFTSSLLTLFEILSLEGWTDLLDNIISITHYAEPSRPFASPGNGAFVILFIFVSMTLITNLFIAIIINNYSVKTGVAYLNNDQYGWYEVKKVLSKVRPSKRQTNFNTSRFKSKIYHLLTQQNGIWQWTYRVLLLIHFMTLITEFYPSSPSQELARTIIQTMDTFGLCLPFILCPIAFGFKQFYSKTFNIIMSLVSVTSFIMTLVSLKVSYTSTVYDIYKVFLVIELMLIIPQSDSLTQLFKYGSTSLFSLITILYTWLILFLVYAIAMNQIFGLTRLGSNMSGNLNARTVTKALIMLFRNSFGEAWNYTMNDFEVRPPYCYDGGYENNDCGNKTGAMILFISWNILSMYIFCNILISVVINNFSYVYHGTGPHKLITREETRKFKRVWNKFDITGTGYIYEKDLFAFLHSLDGVLSYHVYPKYMTLSTLRERLMVDPENSKGYDFLVNLTKLDEALSLIDFSYIRKRRFRYNRLIGEIMDAATIIKVDNFDSKSSHVIRKIPFSNTLLCIGFYSRFEDSTCLNLEDFLRHSSQIRIIDKQNRKLKFIATLKAVVTRLKYLKGKKDLIFESIKDAPTELVKVTLKNQFRDSLVDEENDSEELIKKVDKLFENTSVFDQKLFKVTSGNSFNPFSDAYATMKTGVYSEKYNEENQP</sequence>
<keyword evidence="13" id="KW-0325">Glycoprotein</keyword>
<feature type="transmembrane region" description="Helical" evidence="18">
    <location>
        <begin position="1328"/>
        <end position="1347"/>
    </location>
</feature>
<evidence type="ECO:0000313" key="21">
    <source>
        <dbReference type="Proteomes" id="UP000307173"/>
    </source>
</evidence>
<evidence type="ECO:0000256" key="16">
    <source>
        <dbReference type="ARBA" id="ARBA00067459"/>
    </source>
</evidence>
<dbReference type="GO" id="GO:0098703">
    <property type="term" value="P:calcium ion import across plasma membrane"/>
    <property type="evidence" value="ECO:0007669"/>
    <property type="project" value="TreeGrafter"/>
</dbReference>
<evidence type="ECO:0000256" key="13">
    <source>
        <dbReference type="ARBA" id="ARBA00023180"/>
    </source>
</evidence>
<gene>
    <name evidence="20" type="ORF">CANINC_004247</name>
</gene>
<keyword evidence="12 18" id="KW-0472">Membrane</keyword>
<feature type="transmembrane region" description="Helical" evidence="18">
    <location>
        <begin position="1657"/>
        <end position="1675"/>
    </location>
</feature>
<name>A0A4T0WWR0_9ASCO</name>
<feature type="transmembrane region" description="Helical" evidence="18">
    <location>
        <begin position="1367"/>
        <end position="1392"/>
    </location>
</feature>
<comment type="subcellular location">
    <subcellularLocation>
        <location evidence="1">Cell membrane</location>
        <topology evidence="1">Multi-pass membrane protein</topology>
    </subcellularLocation>
</comment>
<keyword evidence="4" id="KW-0597">Phosphoprotein</keyword>
<keyword evidence="11" id="KW-0406">Ion transport</keyword>
<dbReference type="OrthoDB" id="416585at2759"/>
<accession>A0A4T0WWR0</accession>
<evidence type="ECO:0000256" key="15">
    <source>
        <dbReference type="ARBA" id="ARBA00061395"/>
    </source>
</evidence>
<keyword evidence="3" id="KW-1003">Cell membrane</keyword>
<dbReference type="PANTHER" id="PTHR45628">
    <property type="entry name" value="VOLTAGE-DEPENDENT CALCIUM CHANNEL TYPE A SUBUNIT ALPHA-1"/>
    <property type="match status" value="1"/>
</dbReference>
<dbReference type="Pfam" id="PF00520">
    <property type="entry name" value="Ion_trans"/>
    <property type="match status" value="4"/>
</dbReference>
<organism evidence="20 21">
    <name type="scientific">Pichia inconspicua</name>
    <dbReference type="NCBI Taxonomy" id="52247"/>
    <lineage>
        <taxon>Eukaryota</taxon>
        <taxon>Fungi</taxon>
        <taxon>Dikarya</taxon>
        <taxon>Ascomycota</taxon>
        <taxon>Saccharomycotina</taxon>
        <taxon>Pichiomycetes</taxon>
        <taxon>Pichiales</taxon>
        <taxon>Pichiaceae</taxon>
        <taxon>Pichia</taxon>
    </lineage>
</organism>
<evidence type="ECO:0000256" key="11">
    <source>
        <dbReference type="ARBA" id="ARBA00023065"/>
    </source>
</evidence>
<evidence type="ECO:0000256" key="12">
    <source>
        <dbReference type="ARBA" id="ARBA00023136"/>
    </source>
</evidence>
<feature type="transmembrane region" description="Helical" evidence="18">
    <location>
        <begin position="1719"/>
        <end position="1738"/>
    </location>
</feature>
<dbReference type="GO" id="GO:0008331">
    <property type="term" value="F:high voltage-gated calcium channel activity"/>
    <property type="evidence" value="ECO:0007669"/>
    <property type="project" value="TreeGrafter"/>
</dbReference>
<feature type="transmembrane region" description="Helical" evidence="18">
    <location>
        <begin position="1111"/>
        <end position="1136"/>
    </location>
</feature>
<dbReference type="EMBL" id="SELW01000645">
    <property type="protein sequence ID" value="TID16248.1"/>
    <property type="molecule type" value="Genomic_DNA"/>
</dbReference>
<keyword evidence="9" id="KW-0851">Voltage-gated channel</keyword>
<reference evidence="20 21" key="1">
    <citation type="journal article" date="2019" name="Front. Genet.">
        <title>Whole-Genome Sequencing of the Opportunistic Yeast Pathogen Candida inconspicua Uncovers Its Hybrid Origin.</title>
        <authorList>
            <person name="Mixao V."/>
            <person name="Hansen A.P."/>
            <person name="Saus E."/>
            <person name="Boekhout T."/>
            <person name="Lass-Florl C."/>
            <person name="Gabaldon T."/>
        </authorList>
    </citation>
    <scope>NUCLEOTIDE SEQUENCE [LARGE SCALE GENOMIC DNA]</scope>
    <source>
        <strain evidence="20 21">CBS 180</strain>
    </source>
</reference>
<feature type="transmembrane region" description="Helical" evidence="18">
    <location>
        <begin position="503"/>
        <end position="525"/>
    </location>
</feature>
<keyword evidence="21" id="KW-1185">Reference proteome</keyword>
<evidence type="ECO:0000259" key="19">
    <source>
        <dbReference type="PROSITE" id="PS50222"/>
    </source>
</evidence>
<feature type="transmembrane region" description="Helical" evidence="18">
    <location>
        <begin position="842"/>
        <end position="864"/>
    </location>
</feature>
<dbReference type="InterPro" id="IPR050599">
    <property type="entry name" value="VDCC_alpha-1_subunit"/>
</dbReference>
<dbReference type="Gene3D" id="1.10.238.10">
    <property type="entry name" value="EF-hand"/>
    <property type="match status" value="1"/>
</dbReference>
<feature type="transmembrane region" description="Helical" evidence="18">
    <location>
        <begin position="1776"/>
        <end position="1797"/>
    </location>
</feature>
<dbReference type="FunFam" id="1.10.287.70:FF:000093">
    <property type="entry name" value="Calcium channel subunit Cch1"/>
    <property type="match status" value="1"/>
</dbReference>
<feature type="transmembrane region" description="Helical" evidence="18">
    <location>
        <begin position="1575"/>
        <end position="1597"/>
    </location>
</feature>
<feature type="transmembrane region" description="Helical" evidence="18">
    <location>
        <begin position="969"/>
        <end position="989"/>
    </location>
</feature>
<keyword evidence="6" id="KW-0107">Calcium channel</keyword>
<feature type="transmembrane region" description="Helical" evidence="18">
    <location>
        <begin position="809"/>
        <end position="830"/>
    </location>
</feature>
<proteinExistence type="inferred from homology"/>
<feature type="transmembrane region" description="Helical" evidence="18">
    <location>
        <begin position="1464"/>
        <end position="1483"/>
    </location>
</feature>
<dbReference type="GO" id="GO:0005891">
    <property type="term" value="C:voltage-gated calcium channel complex"/>
    <property type="evidence" value="ECO:0007669"/>
    <property type="project" value="TreeGrafter"/>
</dbReference>
<dbReference type="GO" id="GO:0005509">
    <property type="term" value="F:calcium ion binding"/>
    <property type="evidence" value="ECO:0007669"/>
    <property type="project" value="InterPro"/>
</dbReference>
<dbReference type="Gene3D" id="1.10.287.70">
    <property type="match status" value="4"/>
</dbReference>
<protein>
    <recommendedName>
        <fullName evidence="16">Calcium-channel protein CCH1</fullName>
    </recommendedName>
</protein>
<keyword evidence="7 18" id="KW-0812">Transmembrane</keyword>
<evidence type="ECO:0000256" key="3">
    <source>
        <dbReference type="ARBA" id="ARBA00022475"/>
    </source>
</evidence>
<feature type="transmembrane region" description="Helical" evidence="18">
    <location>
        <begin position="936"/>
        <end position="957"/>
    </location>
</feature>
<feature type="region of interest" description="Disordered" evidence="17">
    <location>
        <begin position="365"/>
        <end position="409"/>
    </location>
</feature>
<evidence type="ECO:0000256" key="1">
    <source>
        <dbReference type="ARBA" id="ARBA00004651"/>
    </source>
</evidence>
<evidence type="ECO:0000256" key="10">
    <source>
        <dbReference type="ARBA" id="ARBA00022989"/>
    </source>
</evidence>
<feature type="region of interest" description="Disordered" evidence="17">
    <location>
        <begin position="136"/>
        <end position="165"/>
    </location>
</feature>
<dbReference type="Proteomes" id="UP000307173">
    <property type="component" value="Unassembled WGS sequence"/>
</dbReference>
<dbReference type="STRING" id="52247.A0A4T0WWR0"/>
<evidence type="ECO:0000256" key="8">
    <source>
        <dbReference type="ARBA" id="ARBA00022837"/>
    </source>
</evidence>
<evidence type="ECO:0000256" key="4">
    <source>
        <dbReference type="ARBA" id="ARBA00022553"/>
    </source>
</evidence>
<evidence type="ECO:0000256" key="9">
    <source>
        <dbReference type="ARBA" id="ARBA00022882"/>
    </source>
</evidence>
<keyword evidence="2" id="KW-0813">Transport</keyword>
<comment type="similarity">
    <text evidence="15">Belongs to the calcium channel alpha-1 subunit (TC 1.A.1.11) family.</text>
</comment>
<keyword evidence="10 18" id="KW-1133">Transmembrane helix</keyword>
<feature type="transmembrane region" description="Helical" evidence="18">
    <location>
        <begin position="1687"/>
        <end position="1707"/>
    </location>
</feature>
<dbReference type="InterPro" id="IPR002048">
    <property type="entry name" value="EF_hand_dom"/>
</dbReference>
<dbReference type="SUPFAM" id="SSF81324">
    <property type="entry name" value="Voltage-gated potassium channels"/>
    <property type="match status" value="3"/>
</dbReference>
<feature type="transmembrane region" description="Helical" evidence="18">
    <location>
        <begin position="1035"/>
        <end position="1054"/>
    </location>
</feature>
<keyword evidence="14" id="KW-0407">Ion channel</keyword>
<evidence type="ECO:0000256" key="17">
    <source>
        <dbReference type="SAM" id="MobiDB-lite"/>
    </source>
</evidence>
<feature type="transmembrane region" description="Helical" evidence="18">
    <location>
        <begin position="1867"/>
        <end position="1890"/>
    </location>
</feature>
<evidence type="ECO:0000256" key="2">
    <source>
        <dbReference type="ARBA" id="ARBA00022448"/>
    </source>
</evidence>
<feature type="transmembrane region" description="Helical" evidence="18">
    <location>
        <begin position="995"/>
        <end position="1015"/>
    </location>
</feature>
<dbReference type="Gene3D" id="1.20.120.350">
    <property type="entry name" value="Voltage-gated potassium channels. Chain C"/>
    <property type="match status" value="4"/>
</dbReference>
<evidence type="ECO:0000313" key="20">
    <source>
        <dbReference type="EMBL" id="TID16248.1"/>
    </source>
</evidence>
<feature type="transmembrane region" description="Helical" evidence="18">
    <location>
        <begin position="711"/>
        <end position="730"/>
    </location>
</feature>
<dbReference type="InterPro" id="IPR005821">
    <property type="entry name" value="Ion_trans_dom"/>
</dbReference>